<feature type="transmembrane region" description="Helical" evidence="5">
    <location>
        <begin position="242"/>
        <end position="267"/>
    </location>
</feature>
<sequence length="273" mass="29241">MSSKEKSAGLTREEANEVSELQGLRSLQVFEVVRQEGVEELSRPIPSLFWSGIAAGLALSLSVYCTAFLHHALSGSPLRSMLESLGYSVGFVIVILGRLQLFTENTITVVLPVLSDCSRFNLQRTARLWAIVFAANMVGSLVSALVATLGGILPPEQFEAALAVSHHLLEYSALQTLLYGIPAGFMVASIVWLMPSSKGSEFWIIVTITYMISLGGLTHVVAGSTEWFLLALAGEMSWVKAVLAGILPALVGNVVGGTGLFALISYAQIKNEI</sequence>
<dbReference type="PANTHER" id="PTHR30520:SF2">
    <property type="entry name" value="INNER MEMBRANE PROTEIN YFDC"/>
    <property type="match status" value="1"/>
</dbReference>
<keyword evidence="2 5" id="KW-0812">Transmembrane</keyword>
<evidence type="ECO:0000256" key="5">
    <source>
        <dbReference type="SAM" id="Phobius"/>
    </source>
</evidence>
<evidence type="ECO:0000313" key="7">
    <source>
        <dbReference type="Proteomes" id="UP000434044"/>
    </source>
</evidence>
<feature type="transmembrane region" description="Helical" evidence="5">
    <location>
        <begin position="126"/>
        <end position="153"/>
    </location>
</feature>
<dbReference type="AlphaFoldDB" id="A0A6N8EEW9"/>
<dbReference type="Gene3D" id="1.20.1080.10">
    <property type="entry name" value="Glycerol uptake facilitator protein"/>
    <property type="match status" value="1"/>
</dbReference>
<protein>
    <submittedName>
        <fullName evidence="6">Formate/nitrite transporter family protein</fullName>
    </submittedName>
</protein>
<evidence type="ECO:0000256" key="3">
    <source>
        <dbReference type="ARBA" id="ARBA00022989"/>
    </source>
</evidence>
<organism evidence="6 7">
    <name type="scientific">Allochromatium palmeri</name>
    <dbReference type="NCBI Taxonomy" id="231048"/>
    <lineage>
        <taxon>Bacteria</taxon>
        <taxon>Pseudomonadati</taxon>
        <taxon>Pseudomonadota</taxon>
        <taxon>Gammaproteobacteria</taxon>
        <taxon>Chromatiales</taxon>
        <taxon>Chromatiaceae</taxon>
        <taxon>Allochromatium</taxon>
    </lineage>
</organism>
<feature type="transmembrane region" description="Helical" evidence="5">
    <location>
        <begin position="173"/>
        <end position="195"/>
    </location>
</feature>
<dbReference type="PANTHER" id="PTHR30520">
    <property type="entry name" value="FORMATE TRANSPORTER-RELATED"/>
    <property type="match status" value="1"/>
</dbReference>
<reference evidence="6 7" key="1">
    <citation type="submission" date="2019-11" db="EMBL/GenBank/DDBJ databases">
        <title>Whole-genome sequence of the anaerobic purple sulfur bacterium Allochromatium palmeri DSM 15591.</title>
        <authorList>
            <person name="Kyndt J.A."/>
            <person name="Meyer T.E."/>
        </authorList>
    </citation>
    <scope>NUCLEOTIDE SEQUENCE [LARGE SCALE GENOMIC DNA]</scope>
    <source>
        <strain evidence="6 7">DSM 15591</strain>
    </source>
</reference>
<keyword evidence="3 5" id="KW-1133">Transmembrane helix</keyword>
<evidence type="ECO:0000313" key="6">
    <source>
        <dbReference type="EMBL" id="MTW22785.1"/>
    </source>
</evidence>
<comment type="subcellular location">
    <subcellularLocation>
        <location evidence="1">Membrane</location>
        <topology evidence="1">Multi-pass membrane protein</topology>
    </subcellularLocation>
</comment>
<dbReference type="OrthoDB" id="261587at2"/>
<feature type="transmembrane region" description="Helical" evidence="5">
    <location>
        <begin position="202"/>
        <end position="222"/>
    </location>
</feature>
<dbReference type="Pfam" id="PF01226">
    <property type="entry name" value="Form_Nir_trans"/>
    <property type="match status" value="1"/>
</dbReference>
<dbReference type="GO" id="GO:0015499">
    <property type="term" value="F:formate transmembrane transporter activity"/>
    <property type="evidence" value="ECO:0007669"/>
    <property type="project" value="TreeGrafter"/>
</dbReference>
<accession>A0A6N8EEW9</accession>
<name>A0A6N8EEW9_9GAMM</name>
<evidence type="ECO:0000256" key="2">
    <source>
        <dbReference type="ARBA" id="ARBA00022692"/>
    </source>
</evidence>
<feature type="transmembrane region" description="Helical" evidence="5">
    <location>
        <begin position="48"/>
        <end position="69"/>
    </location>
</feature>
<evidence type="ECO:0000256" key="1">
    <source>
        <dbReference type="ARBA" id="ARBA00004141"/>
    </source>
</evidence>
<dbReference type="Proteomes" id="UP000434044">
    <property type="component" value="Unassembled WGS sequence"/>
</dbReference>
<keyword evidence="7" id="KW-1185">Reference proteome</keyword>
<keyword evidence="4 5" id="KW-0472">Membrane</keyword>
<proteinExistence type="predicted"/>
<dbReference type="EMBL" id="WNKT01000053">
    <property type="protein sequence ID" value="MTW22785.1"/>
    <property type="molecule type" value="Genomic_DNA"/>
</dbReference>
<evidence type="ECO:0000256" key="4">
    <source>
        <dbReference type="ARBA" id="ARBA00023136"/>
    </source>
</evidence>
<feature type="transmembrane region" description="Helical" evidence="5">
    <location>
        <begin position="89"/>
        <end position="114"/>
    </location>
</feature>
<comment type="caution">
    <text evidence="6">The sequence shown here is derived from an EMBL/GenBank/DDBJ whole genome shotgun (WGS) entry which is preliminary data.</text>
</comment>
<dbReference type="InterPro" id="IPR023271">
    <property type="entry name" value="Aquaporin-like"/>
</dbReference>
<dbReference type="RefSeq" id="WP_155451347.1">
    <property type="nucleotide sequence ID" value="NZ_WNKT01000053.1"/>
</dbReference>
<gene>
    <name evidence="6" type="ORF">GJ668_17115</name>
</gene>
<dbReference type="GO" id="GO:0005886">
    <property type="term" value="C:plasma membrane"/>
    <property type="evidence" value="ECO:0007669"/>
    <property type="project" value="TreeGrafter"/>
</dbReference>
<dbReference type="InterPro" id="IPR000292">
    <property type="entry name" value="For/NO2_transpt"/>
</dbReference>